<comment type="caution">
    <text evidence="2">The sequence shown here is derived from an EMBL/GenBank/DDBJ whole genome shotgun (WGS) entry which is preliminary data.</text>
</comment>
<proteinExistence type="predicted"/>
<dbReference type="Pfam" id="PF00535">
    <property type="entry name" value="Glycos_transf_2"/>
    <property type="match status" value="1"/>
</dbReference>
<dbReference type="GO" id="GO:0016740">
    <property type="term" value="F:transferase activity"/>
    <property type="evidence" value="ECO:0007669"/>
    <property type="project" value="UniProtKB-KW"/>
</dbReference>
<keyword evidence="2" id="KW-0808">Transferase</keyword>
<dbReference type="PANTHER" id="PTHR43685:SF2">
    <property type="entry name" value="GLYCOSYLTRANSFERASE 2-LIKE DOMAIN-CONTAINING PROTEIN"/>
    <property type="match status" value="1"/>
</dbReference>
<dbReference type="EMBL" id="BHXQ01000001">
    <property type="protein sequence ID" value="GCC50155.1"/>
    <property type="molecule type" value="Genomic_DNA"/>
</dbReference>
<dbReference type="InterPro" id="IPR029044">
    <property type="entry name" value="Nucleotide-diphossugar_trans"/>
</dbReference>
<dbReference type="PANTHER" id="PTHR43685">
    <property type="entry name" value="GLYCOSYLTRANSFERASE"/>
    <property type="match status" value="1"/>
</dbReference>
<evidence type="ECO:0000313" key="2">
    <source>
        <dbReference type="EMBL" id="GCC50155.1"/>
    </source>
</evidence>
<dbReference type="CDD" id="cd00761">
    <property type="entry name" value="Glyco_tranf_GTA_type"/>
    <property type="match status" value="1"/>
</dbReference>
<accession>A0A401U5J7</accession>
<feature type="domain" description="Glycosyltransferase 2-like" evidence="1">
    <location>
        <begin position="5"/>
        <end position="169"/>
    </location>
</feature>
<evidence type="ECO:0000259" key="1">
    <source>
        <dbReference type="Pfam" id="PF00535"/>
    </source>
</evidence>
<dbReference type="Gene3D" id="3.90.550.10">
    <property type="entry name" value="Spore Coat Polysaccharide Biosynthesis Protein SpsA, Chain A"/>
    <property type="match status" value="1"/>
</dbReference>
<dbReference type="InterPro" id="IPR050834">
    <property type="entry name" value="Glycosyltransf_2"/>
</dbReference>
<evidence type="ECO:0000313" key="3">
    <source>
        <dbReference type="Proteomes" id="UP000288227"/>
    </source>
</evidence>
<name>A0A401U5J7_9BACT</name>
<dbReference type="Proteomes" id="UP000288227">
    <property type="component" value="Unassembled WGS sequence"/>
</dbReference>
<keyword evidence="3" id="KW-1185">Reference proteome</keyword>
<dbReference type="InterPro" id="IPR001173">
    <property type="entry name" value="Glyco_trans_2-like"/>
</dbReference>
<sequence>MQLVSVICLCHNHKAFVKEALQSVLQQTYTNIQLIIVDDASTDGSQKVITEFVSQHPGIQYISLSENVGSCKALNIALASANGDFIIDLAADDVLLPERIKKGLDTLEKCGEDYGLQFSDAIIINAEGRQLGLHSDKFPHESIPHGDIYKDLIERYFICSPTMMFRKALIQELNGYDEELSYEDFDLWIRSSRKWKYCYSSEALIKRRVVPGSLSHKQFSLRSNHQYSTYLICKKIMCLNRADEEKQALNRRIKYEIRMNIRLLNWQLVWLYFKLFQENNKMQYD</sequence>
<gene>
    <name evidence="2" type="ORF">SanaruYs_03700</name>
</gene>
<protein>
    <submittedName>
        <fullName evidence="2">Glycosyltransferase family 2 protein</fullName>
    </submittedName>
</protein>
<organism evidence="2 3">
    <name type="scientific">Chryseotalea sanaruensis</name>
    <dbReference type="NCBI Taxonomy" id="2482724"/>
    <lineage>
        <taxon>Bacteria</taxon>
        <taxon>Pseudomonadati</taxon>
        <taxon>Bacteroidota</taxon>
        <taxon>Cytophagia</taxon>
        <taxon>Cytophagales</taxon>
        <taxon>Chryseotaleaceae</taxon>
        <taxon>Chryseotalea</taxon>
    </lineage>
</organism>
<dbReference type="RefSeq" id="WP_246011812.1">
    <property type="nucleotide sequence ID" value="NZ_BHXQ01000001.1"/>
</dbReference>
<dbReference type="SUPFAM" id="SSF53448">
    <property type="entry name" value="Nucleotide-diphospho-sugar transferases"/>
    <property type="match status" value="1"/>
</dbReference>
<reference evidence="2 3" key="1">
    <citation type="submission" date="2018-11" db="EMBL/GenBank/DDBJ databases">
        <title>Chryseotalea sanarue gen. nov., sp., nov., a member of the family Cytophagaceae, isolated from a brackish lake in Hamamatsu Japan.</title>
        <authorList>
            <person name="Maejima Y."/>
            <person name="Iino T."/>
            <person name="Muraguchi Y."/>
            <person name="Fukuda K."/>
            <person name="Ohkuma M."/>
            <person name="Moriuchi R."/>
            <person name="Dohra H."/>
            <person name="Kimbara K."/>
            <person name="Shintani M."/>
        </authorList>
    </citation>
    <scope>NUCLEOTIDE SEQUENCE [LARGE SCALE GENOMIC DNA]</scope>
    <source>
        <strain evidence="2 3">Ys</strain>
    </source>
</reference>
<dbReference type="AlphaFoldDB" id="A0A401U5J7"/>